<keyword evidence="1" id="KW-0732">Signal</keyword>
<feature type="chain" id="PRO_5011597508" evidence="1">
    <location>
        <begin position="26"/>
        <end position="43"/>
    </location>
</feature>
<gene>
    <name evidence="2" type="ORF">SAMN04487996_12531</name>
</gene>
<reference evidence="3" key="1">
    <citation type="submission" date="2016-10" db="EMBL/GenBank/DDBJ databases">
        <authorList>
            <person name="Varghese N."/>
            <person name="Submissions S."/>
        </authorList>
    </citation>
    <scope>NUCLEOTIDE SEQUENCE [LARGE SCALE GENOMIC DNA]</scope>
    <source>
        <strain evidence="3">DSM 25329</strain>
    </source>
</reference>
<dbReference type="Proteomes" id="UP000198748">
    <property type="component" value="Unassembled WGS sequence"/>
</dbReference>
<evidence type="ECO:0000313" key="3">
    <source>
        <dbReference type="Proteomes" id="UP000198748"/>
    </source>
</evidence>
<dbReference type="EMBL" id="FNAN01000025">
    <property type="protein sequence ID" value="SDG90495.1"/>
    <property type="molecule type" value="Genomic_DNA"/>
</dbReference>
<name>A0A1G7Y1Z7_9BACT</name>
<keyword evidence="3" id="KW-1185">Reference proteome</keyword>
<organism evidence="2 3">
    <name type="scientific">Dyadobacter soli</name>
    <dbReference type="NCBI Taxonomy" id="659014"/>
    <lineage>
        <taxon>Bacteria</taxon>
        <taxon>Pseudomonadati</taxon>
        <taxon>Bacteroidota</taxon>
        <taxon>Cytophagia</taxon>
        <taxon>Cytophagales</taxon>
        <taxon>Spirosomataceae</taxon>
        <taxon>Dyadobacter</taxon>
    </lineage>
</organism>
<protein>
    <submittedName>
        <fullName evidence="2">Uncharacterized protein</fullName>
    </submittedName>
</protein>
<accession>A0A1G7Y1Z7</accession>
<evidence type="ECO:0000313" key="2">
    <source>
        <dbReference type="EMBL" id="SDG90495.1"/>
    </source>
</evidence>
<dbReference type="PROSITE" id="PS51257">
    <property type="entry name" value="PROKAR_LIPOPROTEIN"/>
    <property type="match status" value="1"/>
</dbReference>
<proteinExistence type="predicted"/>
<evidence type="ECO:0000256" key="1">
    <source>
        <dbReference type="SAM" id="SignalP"/>
    </source>
</evidence>
<sequence length="43" mass="4661">MKTNLSKCVAFLFLILLSVSFSCNRENSISPDPDGGAVGTNKW</sequence>
<feature type="signal peptide" evidence="1">
    <location>
        <begin position="1"/>
        <end position="25"/>
    </location>
</feature>
<dbReference type="AlphaFoldDB" id="A0A1G7Y1Z7"/>